<evidence type="ECO:0000313" key="2">
    <source>
        <dbReference type="EMBL" id="RTQ51654.1"/>
    </source>
</evidence>
<dbReference type="PROSITE" id="PS51257">
    <property type="entry name" value="PROKAR_LIPOPROTEIN"/>
    <property type="match status" value="1"/>
</dbReference>
<evidence type="ECO:0000256" key="1">
    <source>
        <dbReference type="SAM" id="SignalP"/>
    </source>
</evidence>
<protein>
    <recommendedName>
        <fullName evidence="4">Lipoprotein</fullName>
    </recommendedName>
</protein>
<feature type="signal peptide" evidence="1">
    <location>
        <begin position="1"/>
        <end position="20"/>
    </location>
</feature>
<accession>A0A431U5P1</accession>
<comment type="caution">
    <text evidence="2">The sequence shown here is derived from an EMBL/GenBank/DDBJ whole genome shotgun (WGS) entry which is preliminary data.</text>
</comment>
<organism evidence="2 3">
    <name type="scientific">Hymenobacter gummosus</name>
    <dbReference type="NCBI Taxonomy" id="1776032"/>
    <lineage>
        <taxon>Bacteria</taxon>
        <taxon>Pseudomonadati</taxon>
        <taxon>Bacteroidota</taxon>
        <taxon>Cytophagia</taxon>
        <taxon>Cytophagales</taxon>
        <taxon>Hymenobacteraceae</taxon>
        <taxon>Hymenobacter</taxon>
    </lineage>
</organism>
<reference evidence="2 3" key="1">
    <citation type="submission" date="2018-12" db="EMBL/GenBank/DDBJ databases">
        <title>Hymenobacter gummosus sp. nov., isolated from a spring.</title>
        <authorList>
            <person name="Nie L."/>
        </authorList>
    </citation>
    <scope>NUCLEOTIDE SEQUENCE [LARGE SCALE GENOMIC DNA]</scope>
    <source>
        <strain evidence="2 3">KCTC 52166</strain>
    </source>
</reference>
<keyword evidence="1" id="KW-0732">Signal</keyword>
<feature type="chain" id="PRO_5019174583" description="Lipoprotein" evidence="1">
    <location>
        <begin position="21"/>
        <end position="190"/>
    </location>
</feature>
<dbReference type="RefSeq" id="WP_126692546.1">
    <property type="nucleotide sequence ID" value="NZ_RXOF01000003.1"/>
</dbReference>
<evidence type="ECO:0000313" key="3">
    <source>
        <dbReference type="Proteomes" id="UP000282184"/>
    </source>
</evidence>
<name>A0A431U5P1_9BACT</name>
<sequence length="190" mass="21723">MKFKWLIIYALMLLSAYSCVGQQIKHPVKTTTVPTSYCLADSLKQAISKLRYRADAVITFQHYYDNGTAESATIFWQVSGRTFGRSFQDCKPSKTLETRLPPDTLFSFYRQQRIADLPEMPRPANSSSHGMIYLIGVYTPGKTCFYKIRDNQRHAIIFPDPNQTLPGEAPAVAKEDPRSTWLDLFEEVIK</sequence>
<dbReference type="EMBL" id="RXOF01000003">
    <property type="protein sequence ID" value="RTQ51654.1"/>
    <property type="molecule type" value="Genomic_DNA"/>
</dbReference>
<dbReference type="AlphaFoldDB" id="A0A431U5P1"/>
<evidence type="ECO:0008006" key="4">
    <source>
        <dbReference type="Google" id="ProtNLM"/>
    </source>
</evidence>
<dbReference type="Proteomes" id="UP000282184">
    <property type="component" value="Unassembled WGS sequence"/>
</dbReference>
<gene>
    <name evidence="2" type="ORF">EJV47_07605</name>
</gene>
<proteinExistence type="predicted"/>
<keyword evidence="3" id="KW-1185">Reference proteome</keyword>